<evidence type="ECO:0000313" key="1">
    <source>
        <dbReference type="EMBL" id="SBS89409.1"/>
    </source>
</evidence>
<gene>
    <name evidence="1" type="ORF">POVCU1_016530</name>
</gene>
<dbReference type="Proteomes" id="UP000078546">
    <property type="component" value="Unassembled WGS sequence"/>
</dbReference>
<evidence type="ECO:0000313" key="2">
    <source>
        <dbReference type="Proteomes" id="UP000078546"/>
    </source>
</evidence>
<sequence length="121" mass="14078">MIGTERGKQRKLDDNKKEAIKSFVHVVGICNESMRRTHEVEHPCTCRGDGYSQILRHFPKMLYLRRGENSSDAAEMDEMDYHFVMSGLEWNKKKDLFILFLKNGSGQTNWFYLLQQSCGIG</sequence>
<dbReference type="AlphaFoldDB" id="A0A1A8WCE1"/>
<dbReference type="EMBL" id="FLQV01000305">
    <property type="protein sequence ID" value="SBS89409.1"/>
    <property type="molecule type" value="Genomic_DNA"/>
</dbReference>
<name>A0A1A8WCE1_PLAOA</name>
<organism evidence="1 2">
    <name type="scientific">Plasmodium ovale curtisi</name>
    <dbReference type="NCBI Taxonomy" id="864141"/>
    <lineage>
        <taxon>Eukaryota</taxon>
        <taxon>Sar</taxon>
        <taxon>Alveolata</taxon>
        <taxon>Apicomplexa</taxon>
        <taxon>Aconoidasida</taxon>
        <taxon>Haemosporida</taxon>
        <taxon>Plasmodiidae</taxon>
        <taxon>Plasmodium</taxon>
        <taxon>Plasmodium (Plasmodium)</taxon>
    </lineage>
</organism>
<accession>A0A1A8WCE1</accession>
<reference evidence="2" key="1">
    <citation type="submission" date="2016-05" db="EMBL/GenBank/DDBJ databases">
        <authorList>
            <person name="Naeem Raeece"/>
        </authorList>
    </citation>
    <scope>NUCLEOTIDE SEQUENCE [LARGE SCALE GENOMIC DNA]</scope>
</reference>
<proteinExistence type="predicted"/>
<protein>
    <submittedName>
        <fullName evidence="1">Uncharacterized protein</fullName>
    </submittedName>
</protein>